<dbReference type="PANTHER" id="PTHR43651">
    <property type="entry name" value="1,4-ALPHA-GLUCAN-BRANCHING ENZYME"/>
    <property type="match status" value="1"/>
</dbReference>
<protein>
    <recommendedName>
        <fullName evidence="5 13">Malto-oligosyltrehalose trehalohydrolase</fullName>
        <shortName evidence="14">MTHase</shortName>
        <ecNumber evidence="4 13">3.2.1.141</ecNumber>
    </recommendedName>
    <alternativeName>
        <fullName evidence="11 14">4-alpha-D-((1-&gt;4)-alpha-D-glucano)trehalose trehalohydrolase</fullName>
    </alternativeName>
    <alternativeName>
        <fullName evidence="10 14">Maltooligosyl trehalose trehalohydrolase</fullName>
    </alternativeName>
</protein>
<organism evidence="18 19">
    <name type="scientific">Ameyamaea chiangmaiensis</name>
    <dbReference type="NCBI Taxonomy" id="442969"/>
    <lineage>
        <taxon>Bacteria</taxon>
        <taxon>Pseudomonadati</taxon>
        <taxon>Pseudomonadota</taxon>
        <taxon>Alphaproteobacteria</taxon>
        <taxon>Acetobacterales</taxon>
        <taxon>Acetobacteraceae</taxon>
        <taxon>Ameyamaea</taxon>
    </lineage>
</organism>
<evidence type="ECO:0000256" key="2">
    <source>
        <dbReference type="ARBA" id="ARBA00005199"/>
    </source>
</evidence>
<evidence type="ECO:0000313" key="19">
    <source>
        <dbReference type="Proteomes" id="UP000585665"/>
    </source>
</evidence>
<gene>
    <name evidence="18" type="primary">treZ</name>
    <name evidence="18" type="ORF">HUK82_07495</name>
</gene>
<evidence type="ECO:0000256" key="16">
    <source>
        <dbReference type="PIRSR" id="PIRSR006337-3"/>
    </source>
</evidence>
<dbReference type="CDD" id="cd02853">
    <property type="entry name" value="E_set_MTHase_like_N"/>
    <property type="match status" value="1"/>
</dbReference>
<dbReference type="GO" id="GO:0005992">
    <property type="term" value="P:trehalose biosynthetic process"/>
    <property type="evidence" value="ECO:0007669"/>
    <property type="project" value="UniProtKB-UniRule"/>
</dbReference>
<evidence type="ECO:0000256" key="1">
    <source>
        <dbReference type="ARBA" id="ARBA00004496"/>
    </source>
</evidence>
<dbReference type="EMBL" id="JABXXR010000042">
    <property type="protein sequence ID" value="NVN40406.1"/>
    <property type="molecule type" value="Genomic_DNA"/>
</dbReference>
<proteinExistence type="inferred from homology"/>
<dbReference type="PANTHER" id="PTHR43651:SF11">
    <property type="entry name" value="MALTO-OLIGOSYLTREHALOSE TREHALOHYDROLASE"/>
    <property type="match status" value="1"/>
</dbReference>
<feature type="active site" description="Proton donor" evidence="15">
    <location>
        <position position="292"/>
    </location>
</feature>
<keyword evidence="9 14" id="KW-0326">Glycosidase</keyword>
<dbReference type="GO" id="GO:0033942">
    <property type="term" value="F:4-alpha-D-(1-&gt;4)-alpha-D-glucanotrehalose trehalohydrolase activity"/>
    <property type="evidence" value="ECO:0007669"/>
    <property type="project" value="UniProtKB-EC"/>
</dbReference>
<dbReference type="InterPro" id="IPR044901">
    <property type="entry name" value="Trehalose_TreZ_E-set_sf"/>
</dbReference>
<evidence type="ECO:0000256" key="13">
    <source>
        <dbReference type="NCBIfam" id="TIGR02402"/>
    </source>
</evidence>
<dbReference type="InterPro" id="IPR014756">
    <property type="entry name" value="Ig_E-set"/>
</dbReference>
<dbReference type="Pfam" id="PF11941">
    <property type="entry name" value="DUF3459"/>
    <property type="match status" value="1"/>
</dbReference>
<feature type="active site" description="Nucleophile" evidence="15">
    <location>
        <position position="259"/>
    </location>
</feature>
<keyword evidence="7 14" id="KW-0378">Hydrolase</keyword>
<dbReference type="RefSeq" id="WP_176613373.1">
    <property type="nucleotide sequence ID" value="NZ_JABXXR010000042.1"/>
</dbReference>
<comment type="similarity">
    <text evidence="3 14">Belongs to the glycosyl hydrolase 13 family.</text>
</comment>
<dbReference type="PIRSF" id="PIRSF006337">
    <property type="entry name" value="Trehalose_TreZ"/>
    <property type="match status" value="1"/>
</dbReference>
<dbReference type="Proteomes" id="UP000585665">
    <property type="component" value="Unassembled WGS sequence"/>
</dbReference>
<keyword evidence="6" id="KW-0963">Cytoplasm</keyword>
<dbReference type="GO" id="GO:0005737">
    <property type="term" value="C:cytoplasm"/>
    <property type="evidence" value="ECO:0007669"/>
    <property type="project" value="UniProtKB-SubCell"/>
</dbReference>
<accession>A0A850PDQ2</accession>
<dbReference type="UniPathway" id="UPA00299"/>
<dbReference type="Pfam" id="PF00128">
    <property type="entry name" value="Alpha-amylase"/>
    <property type="match status" value="1"/>
</dbReference>
<evidence type="ECO:0000256" key="11">
    <source>
        <dbReference type="ARBA" id="ARBA00033284"/>
    </source>
</evidence>
<comment type="subcellular location">
    <subcellularLocation>
        <location evidence="1 15">Cytoplasm</location>
    </subcellularLocation>
</comment>
<evidence type="ECO:0000256" key="4">
    <source>
        <dbReference type="ARBA" id="ARBA00012268"/>
    </source>
</evidence>
<dbReference type="EC" id="3.2.1.141" evidence="4 13"/>
<name>A0A850PDQ2_9PROT</name>
<feature type="site" description="Transition state stabilizer" evidence="16">
    <location>
        <position position="382"/>
    </location>
</feature>
<dbReference type="InterPro" id="IPR017853">
    <property type="entry name" value="GH"/>
</dbReference>
<evidence type="ECO:0000256" key="3">
    <source>
        <dbReference type="ARBA" id="ARBA00008061"/>
    </source>
</evidence>
<dbReference type="SUPFAM" id="SSF51445">
    <property type="entry name" value="(Trans)glycosidases"/>
    <property type="match status" value="1"/>
</dbReference>
<dbReference type="Gene3D" id="2.60.40.10">
    <property type="entry name" value="Immunoglobulins"/>
    <property type="match status" value="1"/>
</dbReference>
<sequence>MVRHHAYSTQWGAVMVAPSRARFRIWAPSAPQVMLEIEGADPIPLALEPDGWHEVTADATPGMCYGYRVAPDLVVPDPASRFQPHDVHGLSQLVDPDAFAWRDDGWIGRPWEETVLYEVHVGAAGGYRSLMADLPRLRDLGITAIELMPLSEFPGGRNWGYDGVLPYAPESAYGTTDDLKTLIDAAHRLGLMVFLDVVYNHFGPDGNFLASYAKPFFHDGEPTPWGDAIDFGQTAVRQFFTDNALYWLMEYRIDGLRLDAVQAINHRDWLPEMAAAVRATVEPGRYVHLVLENENNDAALLREGFTAQWNDDSHNVLHVMLTGEDESYYAGFSDNSAQGLARVLSEGFLYQGEHFAPRGHARGMPSADLPPTAFVMFLQNHDQIGNRALGERLSTLADPHALKAAYALLLLSPQIPMLFMGEEWGSRCPFLFFTSHNAELGAIVREGRRKEFADFSHFSDPARRETIPDPNAESTFLASVPTAAERDLADHRAWIATTTTLLTLRRTHIVPRLAGARSLGARALGSSAVLAGWRLGDGARLSIAVNLGEDVPRDTVTLPGTPLFAYPPGCAALSGRSIVVTLVGADDA</sequence>
<feature type="domain" description="Glycosyl hydrolase family 13 catalytic" evidence="17">
    <location>
        <begin position="93"/>
        <end position="449"/>
    </location>
</feature>
<keyword evidence="19" id="KW-1185">Reference proteome</keyword>
<evidence type="ECO:0000256" key="10">
    <source>
        <dbReference type="ARBA" id="ARBA00032057"/>
    </source>
</evidence>
<comment type="catalytic activity">
    <reaction evidence="12 14">
        <text>hydrolysis of (1-&gt;4)-alpha-D-glucosidic linkage in 4-alpha-D-[(1-&gt;4)-alpha-D-glucanosyl]n trehalose to yield trehalose and (1-&gt;4)-alpha-D-glucan.</text>
        <dbReference type="EC" id="3.2.1.141"/>
    </reaction>
</comment>
<comment type="pathway">
    <text evidence="2 14">Glycan biosynthesis; trehalose biosynthesis.</text>
</comment>
<dbReference type="CDD" id="cd11325">
    <property type="entry name" value="AmyAc_GTHase"/>
    <property type="match status" value="1"/>
</dbReference>
<evidence type="ECO:0000256" key="12">
    <source>
        <dbReference type="ARBA" id="ARBA00034013"/>
    </source>
</evidence>
<dbReference type="InterPro" id="IPR013783">
    <property type="entry name" value="Ig-like_fold"/>
</dbReference>
<comment type="caution">
    <text evidence="18">The sequence shown here is derived from an EMBL/GenBank/DDBJ whole genome shotgun (WGS) entry which is preliminary data.</text>
</comment>
<dbReference type="SMART" id="SM00642">
    <property type="entry name" value="Aamy"/>
    <property type="match status" value="1"/>
</dbReference>
<keyword evidence="8" id="KW-0119">Carbohydrate metabolism</keyword>
<dbReference type="NCBIfam" id="TIGR02402">
    <property type="entry name" value="trehalose_TreZ"/>
    <property type="match status" value="1"/>
</dbReference>
<evidence type="ECO:0000256" key="14">
    <source>
        <dbReference type="PIRNR" id="PIRNR006337"/>
    </source>
</evidence>
<dbReference type="Gene3D" id="3.20.20.80">
    <property type="entry name" value="Glycosidases"/>
    <property type="match status" value="1"/>
</dbReference>
<evidence type="ECO:0000256" key="5">
    <source>
        <dbReference type="ARBA" id="ARBA00015938"/>
    </source>
</evidence>
<dbReference type="SUPFAM" id="SSF81296">
    <property type="entry name" value="E set domains"/>
    <property type="match status" value="1"/>
</dbReference>
<evidence type="ECO:0000256" key="8">
    <source>
        <dbReference type="ARBA" id="ARBA00023277"/>
    </source>
</evidence>
<evidence type="ECO:0000256" key="6">
    <source>
        <dbReference type="ARBA" id="ARBA00022490"/>
    </source>
</evidence>
<reference evidence="18 19" key="1">
    <citation type="submission" date="2020-06" db="EMBL/GenBank/DDBJ databases">
        <title>Description of novel acetic acid bacteria.</title>
        <authorList>
            <person name="Sombolestani A."/>
        </authorList>
    </citation>
    <scope>NUCLEOTIDE SEQUENCE [LARGE SCALE GENOMIC DNA]</scope>
    <source>
        <strain evidence="18 19">LMG 27010</strain>
    </source>
</reference>
<dbReference type="InterPro" id="IPR022567">
    <property type="entry name" value="DUF3459"/>
</dbReference>
<evidence type="ECO:0000313" key="18">
    <source>
        <dbReference type="EMBL" id="NVN40406.1"/>
    </source>
</evidence>
<evidence type="ECO:0000256" key="7">
    <source>
        <dbReference type="ARBA" id="ARBA00022801"/>
    </source>
</evidence>
<dbReference type="Gene3D" id="1.10.10.760">
    <property type="entry name" value="E-set domains of sugar-utilizing enzymes"/>
    <property type="match status" value="1"/>
</dbReference>
<evidence type="ECO:0000256" key="9">
    <source>
        <dbReference type="ARBA" id="ARBA00023295"/>
    </source>
</evidence>
<dbReference type="InterPro" id="IPR006047">
    <property type="entry name" value="GH13_cat_dom"/>
</dbReference>
<dbReference type="AlphaFoldDB" id="A0A850PDQ2"/>
<evidence type="ECO:0000259" key="17">
    <source>
        <dbReference type="SMART" id="SM00642"/>
    </source>
</evidence>
<dbReference type="InterPro" id="IPR012768">
    <property type="entry name" value="Trehalose_TreZ"/>
</dbReference>
<evidence type="ECO:0000256" key="15">
    <source>
        <dbReference type="PIRSR" id="PIRSR006337-1"/>
    </source>
</evidence>